<dbReference type="Gene3D" id="1.10.3730.20">
    <property type="match status" value="1"/>
</dbReference>
<dbReference type="Proteomes" id="UP000034752">
    <property type="component" value="Unassembled WGS sequence"/>
</dbReference>
<dbReference type="InterPro" id="IPR037185">
    <property type="entry name" value="EmrE-like"/>
</dbReference>
<feature type="non-terminal residue" evidence="3">
    <location>
        <position position="1"/>
    </location>
</feature>
<feature type="domain" description="EamA" evidence="2">
    <location>
        <begin position="2"/>
        <end position="66"/>
    </location>
</feature>
<feature type="transmembrane region" description="Helical" evidence="1">
    <location>
        <begin position="213"/>
        <end position="231"/>
    </location>
</feature>
<keyword evidence="1" id="KW-0812">Transmembrane</keyword>
<feature type="transmembrane region" description="Helical" evidence="1">
    <location>
        <begin position="124"/>
        <end position="147"/>
    </location>
</feature>
<dbReference type="SUPFAM" id="SSF103481">
    <property type="entry name" value="Multidrug resistance efflux transporter EmrE"/>
    <property type="match status" value="2"/>
</dbReference>
<comment type="caution">
    <text evidence="3">The sequence shown here is derived from an EMBL/GenBank/DDBJ whole genome shotgun (WGS) entry which is preliminary data.</text>
</comment>
<feature type="transmembrane region" description="Helical" evidence="1">
    <location>
        <begin position="49"/>
        <end position="66"/>
    </location>
</feature>
<evidence type="ECO:0000259" key="2">
    <source>
        <dbReference type="Pfam" id="PF00892"/>
    </source>
</evidence>
<evidence type="ECO:0000256" key="1">
    <source>
        <dbReference type="SAM" id="Phobius"/>
    </source>
</evidence>
<accession>A0A0G1KVX1</accession>
<feature type="transmembrane region" description="Helical" evidence="1">
    <location>
        <begin position="159"/>
        <end position="177"/>
    </location>
</feature>
<feature type="domain" description="EamA" evidence="2">
    <location>
        <begin position="96"/>
        <end position="231"/>
    </location>
</feature>
<protein>
    <recommendedName>
        <fullName evidence="2">EamA domain-containing protein</fullName>
    </recommendedName>
</protein>
<dbReference type="Pfam" id="PF00892">
    <property type="entry name" value="EamA"/>
    <property type="match status" value="2"/>
</dbReference>
<dbReference type="GO" id="GO:0016020">
    <property type="term" value="C:membrane"/>
    <property type="evidence" value="ECO:0007669"/>
    <property type="project" value="InterPro"/>
</dbReference>
<reference evidence="3 4" key="1">
    <citation type="journal article" date="2015" name="Nature">
        <title>rRNA introns, odd ribosomes, and small enigmatic genomes across a large radiation of phyla.</title>
        <authorList>
            <person name="Brown C.T."/>
            <person name="Hug L.A."/>
            <person name="Thomas B.C."/>
            <person name="Sharon I."/>
            <person name="Castelle C.J."/>
            <person name="Singh A."/>
            <person name="Wilkins M.J."/>
            <person name="Williams K.H."/>
            <person name="Banfield J.F."/>
        </authorList>
    </citation>
    <scope>NUCLEOTIDE SEQUENCE [LARGE SCALE GENOMIC DNA]</scope>
</reference>
<gene>
    <name evidence="3" type="ORF">VE96_C0022G0001</name>
</gene>
<feature type="transmembrane region" description="Helical" evidence="1">
    <location>
        <begin position="93"/>
        <end position="112"/>
    </location>
</feature>
<keyword evidence="1" id="KW-0472">Membrane</keyword>
<sequence length="232" mass="25627">ASILGSLSIWLGSKALRHLDISLVSPQEVLTTVFTLGFAYLLLHDTLTTLQWVGVGVLLLGGLMLTRDSFVNTHSFGWLVFGKGEKTHRPDQVIFYEILLLGSMVLLSLASIVDKVILNSTDTITFIFIVSIFLFVNHLIVYAIVAGDVRQIPAKVEHLGWLLVFIAVLTTLSRLAYAEALSLAELSLVIPLKKSSILIATIWGGKLFKEDHLWFRVAMAILMIAGVWLVVK</sequence>
<dbReference type="InterPro" id="IPR000620">
    <property type="entry name" value="EamA_dom"/>
</dbReference>
<evidence type="ECO:0000313" key="3">
    <source>
        <dbReference type="EMBL" id="KKT52069.1"/>
    </source>
</evidence>
<organism evidence="3 4">
    <name type="scientific">candidate division Kazan bacterium GW2011_GWA1_44_22</name>
    <dbReference type="NCBI Taxonomy" id="1620410"/>
    <lineage>
        <taxon>Bacteria</taxon>
        <taxon>Bacteria division Kazan-3B-28</taxon>
    </lineage>
</organism>
<keyword evidence="1" id="KW-1133">Transmembrane helix</keyword>
<proteinExistence type="predicted"/>
<dbReference type="AlphaFoldDB" id="A0A0G1KVX1"/>
<feature type="transmembrane region" description="Helical" evidence="1">
    <location>
        <begin position="21"/>
        <end position="43"/>
    </location>
</feature>
<evidence type="ECO:0000313" key="4">
    <source>
        <dbReference type="Proteomes" id="UP000034752"/>
    </source>
</evidence>
<dbReference type="EMBL" id="LCIJ01000022">
    <property type="protein sequence ID" value="KKT52069.1"/>
    <property type="molecule type" value="Genomic_DNA"/>
</dbReference>
<name>A0A0G1KVX1_UNCK3</name>